<dbReference type="EMBL" id="VTPX01000010">
    <property type="protein sequence ID" value="KAA0016706.1"/>
    <property type="molecule type" value="Genomic_DNA"/>
</dbReference>
<proteinExistence type="predicted"/>
<sequence>MRDQTCGCRQRGVALLMSLIFLLLLAIAAAALLDTVVWQNRLGVAQQQARDQFQRLRGAIAYTSHEMPGLANATDSAKACEWKTLKDPALVAQVPEGYAIQTRRLRVAYDCRATGDSESMCKPVEVAGVTNNDASSSGISQIQGVEIVTPRLTDQRMATFSNVPEGSCQ</sequence>
<dbReference type="Proteomes" id="UP000466024">
    <property type="component" value="Unassembled WGS sequence"/>
</dbReference>
<name>A0A640W958_9GAMM</name>
<keyword evidence="1" id="KW-0472">Membrane</keyword>
<evidence type="ECO:0000256" key="1">
    <source>
        <dbReference type="SAM" id="Phobius"/>
    </source>
</evidence>
<gene>
    <name evidence="2" type="ORF">F0A16_16675</name>
</gene>
<protein>
    <recommendedName>
        <fullName evidence="4">Type 4 fimbrial biogenesis protein PilX N-terminal domain-containing protein</fullName>
    </recommendedName>
</protein>
<feature type="transmembrane region" description="Helical" evidence="1">
    <location>
        <begin position="12"/>
        <end position="33"/>
    </location>
</feature>
<comment type="caution">
    <text evidence="2">The sequence shown here is derived from an EMBL/GenBank/DDBJ whole genome shotgun (WGS) entry which is preliminary data.</text>
</comment>
<keyword evidence="1" id="KW-0812">Transmembrane</keyword>
<accession>A0A640W958</accession>
<organism evidence="2 3">
    <name type="scientific">Salinicola corii</name>
    <dbReference type="NCBI Taxonomy" id="2606937"/>
    <lineage>
        <taxon>Bacteria</taxon>
        <taxon>Pseudomonadati</taxon>
        <taxon>Pseudomonadota</taxon>
        <taxon>Gammaproteobacteria</taxon>
        <taxon>Oceanospirillales</taxon>
        <taxon>Halomonadaceae</taxon>
        <taxon>Salinicola</taxon>
    </lineage>
</organism>
<evidence type="ECO:0000313" key="2">
    <source>
        <dbReference type="EMBL" id="KAA0016706.1"/>
    </source>
</evidence>
<keyword evidence="3" id="KW-1185">Reference proteome</keyword>
<evidence type="ECO:0000313" key="3">
    <source>
        <dbReference type="Proteomes" id="UP000466024"/>
    </source>
</evidence>
<reference evidence="2 3" key="1">
    <citation type="submission" date="2019-08" db="EMBL/GenBank/DDBJ databases">
        <title>Bioinformatics analysis of the strain L3 and L5.</title>
        <authorList>
            <person name="Li X."/>
        </authorList>
    </citation>
    <scope>NUCLEOTIDE SEQUENCE [LARGE SCALE GENOMIC DNA]</scope>
    <source>
        <strain evidence="2 3">L3</strain>
    </source>
</reference>
<evidence type="ECO:0008006" key="4">
    <source>
        <dbReference type="Google" id="ProtNLM"/>
    </source>
</evidence>
<dbReference type="RefSeq" id="WP_149436504.1">
    <property type="nucleotide sequence ID" value="NZ_VTPX01000010.1"/>
</dbReference>
<dbReference type="AlphaFoldDB" id="A0A640W958"/>
<keyword evidence="1" id="KW-1133">Transmembrane helix</keyword>